<dbReference type="InterPro" id="IPR002686">
    <property type="entry name" value="Transposase_17"/>
</dbReference>
<accession>A0A0P9CK72</accession>
<dbReference type="Pfam" id="PF01797">
    <property type="entry name" value="Y1_Tnp"/>
    <property type="match status" value="1"/>
</dbReference>
<dbReference type="GO" id="GO:0004803">
    <property type="term" value="F:transposase activity"/>
    <property type="evidence" value="ECO:0007669"/>
    <property type="project" value="InterPro"/>
</dbReference>
<dbReference type="PATRIC" id="fig|507754.4.peg.1131"/>
<proteinExistence type="predicted"/>
<evidence type="ECO:0000313" key="3">
    <source>
        <dbReference type="Proteomes" id="UP000050515"/>
    </source>
</evidence>
<dbReference type="Proteomes" id="UP000050515">
    <property type="component" value="Unassembled WGS sequence"/>
</dbReference>
<dbReference type="RefSeq" id="WP_054964375.1">
    <property type="nucleotide sequence ID" value="NZ_LJCQ01000297.1"/>
</dbReference>
<reference evidence="2 3" key="1">
    <citation type="submission" date="2015-09" db="EMBL/GenBank/DDBJ databases">
        <title>Draft genome sequence of Acidiplasma aeolicum DSM 18409.</title>
        <authorList>
            <person name="Hemp J."/>
        </authorList>
    </citation>
    <scope>NUCLEOTIDE SEQUENCE [LARGE SCALE GENOMIC DNA]</scope>
    <source>
        <strain evidence="2 3">V</strain>
    </source>
</reference>
<dbReference type="NCBIfam" id="NF033573">
    <property type="entry name" value="transpos_IS200"/>
    <property type="match status" value="1"/>
</dbReference>
<comment type="caution">
    <text evidence="2">The sequence shown here is derived from an EMBL/GenBank/DDBJ whole genome shotgun (WGS) entry which is preliminary data.</text>
</comment>
<gene>
    <name evidence="2" type="ORF">SE19_06945</name>
</gene>
<dbReference type="PANTHER" id="PTHR33360">
    <property type="entry name" value="TRANSPOSASE FOR INSERTION SEQUENCE ELEMENT IS200"/>
    <property type="match status" value="1"/>
</dbReference>
<dbReference type="EMBL" id="LJCQ01000297">
    <property type="protein sequence ID" value="KPV46118.1"/>
    <property type="molecule type" value="Genomic_DNA"/>
</dbReference>
<dbReference type="Gene3D" id="3.30.70.1290">
    <property type="entry name" value="Transposase IS200-like"/>
    <property type="match status" value="1"/>
</dbReference>
<protein>
    <submittedName>
        <fullName evidence="2">Transposase</fullName>
    </submittedName>
</protein>
<dbReference type="GO" id="GO:0003677">
    <property type="term" value="F:DNA binding"/>
    <property type="evidence" value="ECO:0007669"/>
    <property type="project" value="InterPro"/>
</dbReference>
<dbReference type="SMART" id="SM01321">
    <property type="entry name" value="Y1_Tnp"/>
    <property type="match status" value="1"/>
</dbReference>
<dbReference type="PANTHER" id="PTHR33360:SF2">
    <property type="entry name" value="TRANSPOSASE FOR INSERTION SEQUENCE ELEMENT IS200"/>
    <property type="match status" value="1"/>
</dbReference>
<evidence type="ECO:0000259" key="1">
    <source>
        <dbReference type="SMART" id="SM01321"/>
    </source>
</evidence>
<dbReference type="AlphaFoldDB" id="A0A0P9CK72"/>
<name>A0A0P9CK72_9ARCH</name>
<evidence type="ECO:0000313" key="2">
    <source>
        <dbReference type="EMBL" id="KPV46118.1"/>
    </source>
</evidence>
<dbReference type="InterPro" id="IPR036515">
    <property type="entry name" value="Transposase_17_sf"/>
</dbReference>
<dbReference type="GO" id="GO:0006313">
    <property type="term" value="P:DNA transposition"/>
    <property type="evidence" value="ECO:0007669"/>
    <property type="project" value="InterPro"/>
</dbReference>
<feature type="domain" description="Transposase IS200-like" evidence="1">
    <location>
        <begin position="17"/>
        <end position="134"/>
    </location>
</feature>
<dbReference type="SUPFAM" id="SSF143422">
    <property type="entry name" value="Transposase IS200-like"/>
    <property type="match status" value="1"/>
</dbReference>
<organism evidence="2 3">
    <name type="scientific">Acidiplasma aeolicum</name>
    <dbReference type="NCBI Taxonomy" id="507754"/>
    <lineage>
        <taxon>Archaea</taxon>
        <taxon>Methanobacteriati</taxon>
        <taxon>Thermoplasmatota</taxon>
        <taxon>Thermoplasmata</taxon>
        <taxon>Thermoplasmatales</taxon>
        <taxon>Ferroplasmaceae</taxon>
        <taxon>Acidiplasma</taxon>
    </lineage>
</organism>
<sequence length="137" mass="16385">MEITQYKKEYKSYDHVVFSCQYHVIFTPKYRRKVLVNGIDERLKELIIEKENDYGYKIIEMEVMPDHVHLLIDLKPRIDVIRCVNLIKGYTSHVLRDEFPVLRRKIPTLWTRSKFIASVGAVTLEVVEKYIEDQKKV</sequence>